<dbReference type="PANTHER" id="PTHR21573:SF0">
    <property type="entry name" value="ER MEMBRANE PROTEIN COMPLEX SUBUNIT 1"/>
    <property type="match status" value="1"/>
</dbReference>
<evidence type="ECO:0000256" key="1">
    <source>
        <dbReference type="ARBA" id="ARBA00004115"/>
    </source>
</evidence>
<gene>
    <name evidence="11" type="ORF">CGI_10013811</name>
</gene>
<dbReference type="PANTHER" id="PTHR21573">
    <property type="entry name" value="ER MEMBRANE PROTEIN COMPLEX SUBUNIT 1"/>
    <property type="match status" value="1"/>
</dbReference>
<evidence type="ECO:0000256" key="4">
    <source>
        <dbReference type="ARBA" id="ARBA00022692"/>
    </source>
</evidence>
<evidence type="ECO:0000256" key="5">
    <source>
        <dbReference type="ARBA" id="ARBA00022729"/>
    </source>
</evidence>
<proteinExistence type="inferred from homology"/>
<evidence type="ECO:0000256" key="9">
    <source>
        <dbReference type="ARBA" id="ARBA00023180"/>
    </source>
</evidence>
<reference evidence="11" key="1">
    <citation type="journal article" date="2012" name="Nature">
        <title>The oyster genome reveals stress adaptation and complexity of shell formation.</title>
        <authorList>
            <person name="Zhang G."/>
            <person name="Fang X."/>
            <person name="Guo X."/>
            <person name="Li L."/>
            <person name="Luo R."/>
            <person name="Xu F."/>
            <person name="Yang P."/>
            <person name="Zhang L."/>
            <person name="Wang X."/>
            <person name="Qi H."/>
            <person name="Xiong Z."/>
            <person name="Que H."/>
            <person name="Xie Y."/>
            <person name="Holland P.W."/>
            <person name="Paps J."/>
            <person name="Zhu Y."/>
            <person name="Wu F."/>
            <person name="Chen Y."/>
            <person name="Wang J."/>
            <person name="Peng C."/>
            <person name="Meng J."/>
            <person name="Yang L."/>
            <person name="Liu J."/>
            <person name="Wen B."/>
            <person name="Zhang N."/>
            <person name="Huang Z."/>
            <person name="Zhu Q."/>
            <person name="Feng Y."/>
            <person name="Mount A."/>
            <person name="Hedgecock D."/>
            <person name="Xu Z."/>
            <person name="Liu Y."/>
            <person name="Domazet-Loso T."/>
            <person name="Du Y."/>
            <person name="Sun X."/>
            <person name="Zhang S."/>
            <person name="Liu B."/>
            <person name="Cheng P."/>
            <person name="Jiang X."/>
            <person name="Li J."/>
            <person name="Fan D."/>
            <person name="Wang W."/>
            <person name="Fu W."/>
            <person name="Wang T."/>
            <person name="Wang B."/>
            <person name="Zhang J."/>
            <person name="Peng Z."/>
            <person name="Li Y."/>
            <person name="Li N."/>
            <person name="Wang J."/>
            <person name="Chen M."/>
            <person name="He Y."/>
            <person name="Tan F."/>
            <person name="Song X."/>
            <person name="Zheng Q."/>
            <person name="Huang R."/>
            <person name="Yang H."/>
            <person name="Du X."/>
            <person name="Chen L."/>
            <person name="Yang M."/>
            <person name="Gaffney P.M."/>
            <person name="Wang S."/>
            <person name="Luo L."/>
            <person name="She Z."/>
            <person name="Ming Y."/>
            <person name="Huang W."/>
            <person name="Zhang S."/>
            <person name="Huang B."/>
            <person name="Zhang Y."/>
            <person name="Qu T."/>
            <person name="Ni P."/>
            <person name="Miao G."/>
            <person name="Wang J."/>
            <person name="Wang Q."/>
            <person name="Steinberg C.E."/>
            <person name="Wang H."/>
            <person name="Li N."/>
            <person name="Qian L."/>
            <person name="Zhang G."/>
            <person name="Li Y."/>
            <person name="Yang H."/>
            <person name="Liu X."/>
            <person name="Wang J."/>
            <person name="Yin Y."/>
            <person name="Wang J."/>
        </authorList>
    </citation>
    <scope>NUCLEOTIDE SEQUENCE [LARGE SCALE GENOMIC DNA]</scope>
    <source>
        <strain evidence="11">05x7-T-G4-1.051#20</strain>
    </source>
</reference>
<evidence type="ECO:0000256" key="2">
    <source>
        <dbReference type="ARBA" id="ARBA00007904"/>
    </source>
</evidence>
<organism evidence="11">
    <name type="scientific">Magallana gigas</name>
    <name type="common">Pacific oyster</name>
    <name type="synonym">Crassostrea gigas</name>
    <dbReference type="NCBI Taxonomy" id="29159"/>
    <lineage>
        <taxon>Eukaryota</taxon>
        <taxon>Metazoa</taxon>
        <taxon>Spiralia</taxon>
        <taxon>Lophotrochozoa</taxon>
        <taxon>Mollusca</taxon>
        <taxon>Bivalvia</taxon>
        <taxon>Autobranchia</taxon>
        <taxon>Pteriomorphia</taxon>
        <taxon>Ostreida</taxon>
        <taxon>Ostreoidea</taxon>
        <taxon>Ostreidae</taxon>
        <taxon>Magallana</taxon>
    </lineage>
</organism>
<protein>
    <recommendedName>
        <fullName evidence="3">ER membrane protein complex subunit 1</fullName>
    </recommendedName>
</protein>
<feature type="domain" description="ER membrane protein complex subunit 1 C-terminal" evidence="10">
    <location>
        <begin position="32"/>
        <end position="83"/>
    </location>
</feature>
<evidence type="ECO:0000259" key="10">
    <source>
        <dbReference type="Pfam" id="PF07774"/>
    </source>
</evidence>
<dbReference type="GO" id="GO:0034975">
    <property type="term" value="P:protein folding in endoplasmic reticulum"/>
    <property type="evidence" value="ECO:0007669"/>
    <property type="project" value="TreeGrafter"/>
</dbReference>
<dbReference type="AlphaFoldDB" id="K1PJL5"/>
<comment type="subcellular location">
    <subcellularLocation>
        <location evidence="1">Endoplasmic reticulum membrane</location>
        <topology evidence="1">Single-pass type I membrane protein</topology>
    </subcellularLocation>
</comment>
<evidence type="ECO:0000313" key="11">
    <source>
        <dbReference type="EMBL" id="EKC24192.1"/>
    </source>
</evidence>
<dbReference type="Pfam" id="PF07774">
    <property type="entry name" value="EMC1_C"/>
    <property type="match status" value="1"/>
</dbReference>
<accession>K1PJL5</accession>
<comment type="similarity">
    <text evidence="2">Belongs to the EMC1 family.</text>
</comment>
<keyword evidence="9" id="KW-0325">Glycoprotein</keyword>
<keyword evidence="7" id="KW-1133">Transmembrane helix</keyword>
<sequence length="108" mass="11926">MSSLLGQVLVFLIPARDLKPNYIHLLLLILHREEGTIPYIPELPVNAEAIINYNQSLYNVQGIHTSPAGLESTSLVLSYGLAVLLGMFVVTIATQKLSARRALSRAWK</sequence>
<dbReference type="InterPro" id="IPR011678">
    <property type="entry name" value="EMC1_C"/>
</dbReference>
<dbReference type="GO" id="GO:0072546">
    <property type="term" value="C:EMC complex"/>
    <property type="evidence" value="ECO:0007669"/>
    <property type="project" value="InterPro"/>
</dbReference>
<evidence type="ECO:0000256" key="6">
    <source>
        <dbReference type="ARBA" id="ARBA00022824"/>
    </source>
</evidence>
<name>K1PJL5_MAGGI</name>
<dbReference type="HOGENOM" id="CLU_2199478_0_0_1"/>
<evidence type="ECO:0000256" key="7">
    <source>
        <dbReference type="ARBA" id="ARBA00022989"/>
    </source>
</evidence>
<dbReference type="InParanoid" id="K1PJL5"/>
<dbReference type="InterPro" id="IPR026895">
    <property type="entry name" value="EMC1"/>
</dbReference>
<keyword evidence="4" id="KW-0812">Transmembrane</keyword>
<keyword evidence="8" id="KW-0472">Membrane</keyword>
<keyword evidence="6" id="KW-0256">Endoplasmic reticulum</keyword>
<dbReference type="EMBL" id="JH818261">
    <property type="protein sequence ID" value="EKC24192.1"/>
    <property type="molecule type" value="Genomic_DNA"/>
</dbReference>
<evidence type="ECO:0000256" key="8">
    <source>
        <dbReference type="ARBA" id="ARBA00023136"/>
    </source>
</evidence>
<keyword evidence="5" id="KW-0732">Signal</keyword>
<evidence type="ECO:0000256" key="3">
    <source>
        <dbReference type="ARBA" id="ARBA00020824"/>
    </source>
</evidence>